<dbReference type="Pfam" id="PF25872">
    <property type="entry name" value="HTH_77"/>
    <property type="match status" value="1"/>
</dbReference>
<dbReference type="Proteomes" id="UP000245712">
    <property type="component" value="Unassembled WGS sequence"/>
</dbReference>
<dbReference type="EMBL" id="QEOB01000002">
    <property type="protein sequence ID" value="PVX86639.1"/>
    <property type="molecule type" value="Genomic_DNA"/>
</dbReference>
<dbReference type="SMART" id="SM00862">
    <property type="entry name" value="Trans_reg_C"/>
    <property type="match status" value="1"/>
</dbReference>
<accession>A0ABX5KZJ2</accession>
<dbReference type="InterPro" id="IPR001867">
    <property type="entry name" value="OmpR/PhoB-type_DNA-bd"/>
</dbReference>
<dbReference type="PANTHER" id="PTHR47691">
    <property type="entry name" value="REGULATOR-RELATED"/>
    <property type="match status" value="1"/>
</dbReference>
<evidence type="ECO:0000256" key="2">
    <source>
        <dbReference type="PROSITE-ProRule" id="PRU01091"/>
    </source>
</evidence>
<name>A0ABX5KZJ2_9BURK</name>
<dbReference type="InterPro" id="IPR027417">
    <property type="entry name" value="P-loop_NTPase"/>
</dbReference>
<dbReference type="PRINTS" id="PR00364">
    <property type="entry name" value="DISEASERSIST"/>
</dbReference>
<dbReference type="InterPro" id="IPR058852">
    <property type="entry name" value="HTH_77"/>
</dbReference>
<dbReference type="InterPro" id="IPR016032">
    <property type="entry name" value="Sig_transdc_resp-reg_C-effctor"/>
</dbReference>
<keyword evidence="1 2" id="KW-0238">DNA-binding</keyword>
<sequence>MTQAIPHLPMLASGCQIIRIGECEVDLGIRILRRRGDVQELGARAFDILAVLARAAGRVVTKTELMDAVWPDTIVEENNLHVHLCSIRKALGADGKLIVTVPRRGYHLIPPRTEPATLAPLTRGNADAITGKEGLLGRERTIAEIRSKLSSTHVLTLVGAGGIGKTSIVREIAHRLAQERVSDVHFVELAAHSTGRDVIDAVATQCGFSFEGRDPDLQFAAHMLAKMKGVLIIDNAEHVVEHVAPLIEFACRRPSELLVLVTSRLPLRVPCEVVYRVGPLALPKANENAESRLDCPAVRLFLRRLSSNGQSIDVDQNRLQVVEEICRRLDGVPLAIELAAGRAAVLGLERIRDGLEEPLLYLGGGYRTAEVRHKSLRGSLDWSFEMLSDSEQTVFRRLCVFDRRFDSDAACQVAHDDTLSPLDVMDCVCELVDKSLVELYIDGTEPTYQVLAPARSYGREKLAEAGELSAVVEKHALYAGGKGADVSFPRLKVATFGPGRRAQITGDHRS</sequence>
<protein>
    <submittedName>
        <fullName evidence="4">ATPase</fullName>
    </submittedName>
</protein>
<organism evidence="4 5">
    <name type="scientific">Paraburkholderia unamae</name>
    <dbReference type="NCBI Taxonomy" id="219649"/>
    <lineage>
        <taxon>Bacteria</taxon>
        <taxon>Pseudomonadati</taxon>
        <taxon>Pseudomonadota</taxon>
        <taxon>Betaproteobacteria</taxon>
        <taxon>Burkholderiales</taxon>
        <taxon>Burkholderiaceae</taxon>
        <taxon>Paraburkholderia</taxon>
    </lineage>
</organism>
<dbReference type="PANTHER" id="PTHR47691:SF3">
    <property type="entry name" value="HTH-TYPE TRANSCRIPTIONAL REGULATOR RV0890C-RELATED"/>
    <property type="match status" value="1"/>
</dbReference>
<evidence type="ECO:0000259" key="3">
    <source>
        <dbReference type="PROSITE" id="PS51755"/>
    </source>
</evidence>
<dbReference type="SUPFAM" id="SSF52540">
    <property type="entry name" value="P-loop containing nucleoside triphosphate hydrolases"/>
    <property type="match status" value="1"/>
</dbReference>
<dbReference type="InterPro" id="IPR036388">
    <property type="entry name" value="WH-like_DNA-bd_sf"/>
</dbReference>
<dbReference type="Pfam" id="PF13401">
    <property type="entry name" value="AAA_22"/>
    <property type="match status" value="1"/>
</dbReference>
<evidence type="ECO:0000313" key="5">
    <source>
        <dbReference type="Proteomes" id="UP000245712"/>
    </source>
</evidence>
<feature type="domain" description="OmpR/PhoB-type" evidence="3">
    <location>
        <begin position="15"/>
        <end position="110"/>
    </location>
</feature>
<dbReference type="CDD" id="cd00383">
    <property type="entry name" value="trans_reg_C"/>
    <property type="match status" value="1"/>
</dbReference>
<evidence type="ECO:0000256" key="1">
    <source>
        <dbReference type="ARBA" id="ARBA00023125"/>
    </source>
</evidence>
<evidence type="ECO:0000313" key="4">
    <source>
        <dbReference type="EMBL" id="PVX86639.1"/>
    </source>
</evidence>
<proteinExistence type="predicted"/>
<dbReference type="Gene3D" id="1.10.10.10">
    <property type="entry name" value="Winged helix-like DNA-binding domain superfamily/Winged helix DNA-binding domain"/>
    <property type="match status" value="1"/>
</dbReference>
<dbReference type="RefSeq" id="WP_116609996.1">
    <property type="nucleotide sequence ID" value="NZ_CAJZAT010000219.1"/>
</dbReference>
<feature type="DNA-binding region" description="OmpR/PhoB-type" evidence="2">
    <location>
        <begin position="15"/>
        <end position="110"/>
    </location>
</feature>
<dbReference type="SUPFAM" id="SSF46894">
    <property type="entry name" value="C-terminal effector domain of the bipartite response regulators"/>
    <property type="match status" value="1"/>
</dbReference>
<reference evidence="4 5" key="1">
    <citation type="submission" date="2018-05" db="EMBL/GenBank/DDBJ databases">
        <title>Genomic Encyclopedia of Type Strains, Phase IV (KMG-V): Genome sequencing to study the core and pangenomes of soil and plant-associated prokaryotes.</title>
        <authorList>
            <person name="Whitman W."/>
        </authorList>
    </citation>
    <scope>NUCLEOTIDE SEQUENCE [LARGE SCALE GENOMIC DNA]</scope>
    <source>
        <strain evidence="4 5">SCZa-39</strain>
    </source>
</reference>
<dbReference type="PROSITE" id="PS51755">
    <property type="entry name" value="OMPR_PHOB"/>
    <property type="match status" value="1"/>
</dbReference>
<comment type="caution">
    <text evidence="4">The sequence shown here is derived from an EMBL/GenBank/DDBJ whole genome shotgun (WGS) entry which is preliminary data.</text>
</comment>
<dbReference type="Pfam" id="PF00486">
    <property type="entry name" value="Trans_reg_C"/>
    <property type="match status" value="1"/>
</dbReference>
<keyword evidence="5" id="KW-1185">Reference proteome</keyword>
<dbReference type="Gene3D" id="3.40.50.300">
    <property type="entry name" value="P-loop containing nucleotide triphosphate hydrolases"/>
    <property type="match status" value="1"/>
</dbReference>
<dbReference type="InterPro" id="IPR049945">
    <property type="entry name" value="AAA_22"/>
</dbReference>
<gene>
    <name evidence="4" type="ORF">C7402_102476</name>
</gene>